<evidence type="ECO:0000313" key="1">
    <source>
        <dbReference type="EMBL" id="GAI85695.1"/>
    </source>
</evidence>
<reference evidence="1" key="1">
    <citation type="journal article" date="2014" name="Front. Microbiol.">
        <title>High frequency of phylogenetically diverse reductive dehalogenase-homologous genes in deep subseafloor sedimentary metagenomes.</title>
        <authorList>
            <person name="Kawai M."/>
            <person name="Futagami T."/>
            <person name="Toyoda A."/>
            <person name="Takaki Y."/>
            <person name="Nishi S."/>
            <person name="Hori S."/>
            <person name="Arai W."/>
            <person name="Tsubouchi T."/>
            <person name="Morono Y."/>
            <person name="Uchiyama I."/>
            <person name="Ito T."/>
            <person name="Fujiyama A."/>
            <person name="Inagaki F."/>
            <person name="Takami H."/>
        </authorList>
    </citation>
    <scope>NUCLEOTIDE SEQUENCE</scope>
    <source>
        <strain evidence="1">Expedition CK06-06</strain>
    </source>
</reference>
<protein>
    <submittedName>
        <fullName evidence="1">Uncharacterized protein</fullName>
    </submittedName>
</protein>
<sequence length="59" mass="6519">MRLFWHKGKVLTKYDLRNLKHMEAMAGVRGGCGRLSAIPAGPVLAWNNEVKEGKGAPRT</sequence>
<comment type="caution">
    <text evidence="1">The sequence shown here is derived from an EMBL/GenBank/DDBJ whole genome shotgun (WGS) entry which is preliminary data.</text>
</comment>
<dbReference type="AlphaFoldDB" id="X1TDM5"/>
<accession>X1TDM5</accession>
<proteinExistence type="predicted"/>
<name>X1TDM5_9ZZZZ</name>
<organism evidence="1">
    <name type="scientific">marine sediment metagenome</name>
    <dbReference type="NCBI Taxonomy" id="412755"/>
    <lineage>
        <taxon>unclassified sequences</taxon>
        <taxon>metagenomes</taxon>
        <taxon>ecological metagenomes</taxon>
    </lineage>
</organism>
<gene>
    <name evidence="1" type="ORF">S12H4_19739</name>
</gene>
<dbReference type="EMBL" id="BARW01009913">
    <property type="protein sequence ID" value="GAI85695.1"/>
    <property type="molecule type" value="Genomic_DNA"/>
</dbReference>